<proteinExistence type="predicted"/>
<sequence>MPPPSRYYSTPPYKARKTLTFTGAANLGQAASNATIFTITGEVLIRRIAIFCTASLTEGAPTAQLSMGTNAISTLLLAALNSVLCDVGEWVVDGTPVVEGKAIPAGMIDILIAVDIIIRNTTQDTDGGTLEITCWWEPVSDDGDLVAA</sequence>
<evidence type="ECO:0000313" key="1">
    <source>
        <dbReference type="EMBL" id="KKM24690.1"/>
    </source>
</evidence>
<dbReference type="AlphaFoldDB" id="A0A0F9LAS5"/>
<comment type="caution">
    <text evidence="1">The sequence shown here is derived from an EMBL/GenBank/DDBJ whole genome shotgun (WGS) entry which is preliminary data.</text>
</comment>
<gene>
    <name evidence="1" type="ORF">LCGC14_1602610</name>
</gene>
<dbReference type="EMBL" id="LAZR01012872">
    <property type="protein sequence ID" value="KKM24690.1"/>
    <property type="molecule type" value="Genomic_DNA"/>
</dbReference>
<reference evidence="1" key="1">
    <citation type="journal article" date="2015" name="Nature">
        <title>Complex archaea that bridge the gap between prokaryotes and eukaryotes.</title>
        <authorList>
            <person name="Spang A."/>
            <person name="Saw J.H."/>
            <person name="Jorgensen S.L."/>
            <person name="Zaremba-Niedzwiedzka K."/>
            <person name="Martijn J."/>
            <person name="Lind A.E."/>
            <person name="van Eijk R."/>
            <person name="Schleper C."/>
            <person name="Guy L."/>
            <person name="Ettema T.J."/>
        </authorList>
    </citation>
    <scope>NUCLEOTIDE SEQUENCE</scope>
</reference>
<organism evidence="1">
    <name type="scientific">marine sediment metagenome</name>
    <dbReference type="NCBI Taxonomy" id="412755"/>
    <lineage>
        <taxon>unclassified sequences</taxon>
        <taxon>metagenomes</taxon>
        <taxon>ecological metagenomes</taxon>
    </lineage>
</organism>
<accession>A0A0F9LAS5</accession>
<name>A0A0F9LAS5_9ZZZZ</name>
<protein>
    <submittedName>
        <fullName evidence="1">Uncharacterized protein</fullName>
    </submittedName>
</protein>